<accession>A0A8D0L599</accession>
<dbReference type="InterPro" id="IPR026160">
    <property type="entry name" value="Ric3"/>
</dbReference>
<dbReference type="PANTHER" id="PTHR21723">
    <property type="entry name" value="RESISTANCE TO INHIBITORS OF CHOLINESTERASE PROTEIN 3 RIC3"/>
    <property type="match status" value="1"/>
</dbReference>
<feature type="transmembrane region" description="Helical" evidence="2">
    <location>
        <begin position="101"/>
        <end position="122"/>
    </location>
</feature>
<dbReference type="AlphaFoldDB" id="A0A8D0L599"/>
<proteinExistence type="predicted"/>
<reference evidence="4" key="2">
    <citation type="submission" date="2025-09" db="UniProtKB">
        <authorList>
            <consortium name="Ensembl"/>
        </authorList>
    </citation>
    <scope>IDENTIFICATION</scope>
</reference>
<feature type="region of interest" description="Disordered" evidence="1">
    <location>
        <begin position="31"/>
        <end position="74"/>
    </location>
</feature>
<dbReference type="GO" id="GO:0007271">
    <property type="term" value="P:synaptic transmission, cholinergic"/>
    <property type="evidence" value="ECO:0007669"/>
    <property type="project" value="TreeGrafter"/>
</dbReference>
<dbReference type="Proteomes" id="UP000694392">
    <property type="component" value="Unplaced"/>
</dbReference>
<dbReference type="GeneTree" id="ENSGT00940000171110"/>
<dbReference type="Ensembl" id="ENSSPUT00000010355.1">
    <property type="protein sequence ID" value="ENSSPUP00000009710.1"/>
    <property type="gene ID" value="ENSSPUG00000007534.1"/>
</dbReference>
<keyword evidence="2" id="KW-0472">Membrane</keyword>
<protein>
    <recommendedName>
        <fullName evidence="3">Resistance to inhibitors of cholinesterase protein 3 N-terminal domain-containing protein</fullName>
    </recommendedName>
</protein>
<keyword evidence="5" id="KW-1185">Reference proteome</keyword>
<feature type="transmembrane region" description="Helical" evidence="2">
    <location>
        <begin position="6"/>
        <end position="27"/>
    </location>
</feature>
<feature type="domain" description="Resistance to inhibitors of cholinesterase protein 3 N-terminal" evidence="3">
    <location>
        <begin position="15"/>
        <end position="125"/>
    </location>
</feature>
<evidence type="ECO:0000256" key="1">
    <source>
        <dbReference type="SAM" id="MobiDB-lite"/>
    </source>
</evidence>
<evidence type="ECO:0000259" key="3">
    <source>
        <dbReference type="Pfam" id="PF15361"/>
    </source>
</evidence>
<dbReference type="PANTHER" id="PTHR21723:SF2">
    <property type="entry name" value="RESISTANCE TO INHIBITORS OF CHOLINESTERASE PROTEIN 3 N-TERMINAL DOMAIN-CONTAINING PROTEIN"/>
    <property type="match status" value="1"/>
</dbReference>
<sequence length="142" mass="15869">MVLSSLQQALVSVVLVLCVFVVMPRMFGGGGSGRSLRGSKAAPGRYDPYQQRRQGGSERILQPHLNPDSSDSKTYKSIQQMRNEMKKEVKSQKTRGNGRDLAFTLMPLYAVGVGVFAAYKFLKVSINNCIYHDYIISLKTYQ</sequence>
<evidence type="ECO:0000256" key="2">
    <source>
        <dbReference type="SAM" id="Phobius"/>
    </source>
</evidence>
<dbReference type="GO" id="GO:0043005">
    <property type="term" value="C:neuron projection"/>
    <property type="evidence" value="ECO:0007669"/>
    <property type="project" value="TreeGrafter"/>
</dbReference>
<dbReference type="GO" id="GO:0045202">
    <property type="term" value="C:synapse"/>
    <property type="evidence" value="ECO:0007669"/>
    <property type="project" value="GOC"/>
</dbReference>
<reference evidence="4" key="1">
    <citation type="submission" date="2025-08" db="UniProtKB">
        <authorList>
            <consortium name="Ensembl"/>
        </authorList>
    </citation>
    <scope>IDENTIFICATION</scope>
</reference>
<evidence type="ECO:0000313" key="5">
    <source>
        <dbReference type="Proteomes" id="UP000694392"/>
    </source>
</evidence>
<keyword evidence="2" id="KW-1133">Transmembrane helix</keyword>
<dbReference type="GO" id="GO:0034394">
    <property type="term" value="P:protein localization to cell surface"/>
    <property type="evidence" value="ECO:0007669"/>
    <property type="project" value="TreeGrafter"/>
</dbReference>
<organism evidence="4 5">
    <name type="scientific">Sphenodon punctatus</name>
    <name type="common">Tuatara</name>
    <name type="synonym">Hatteria punctata</name>
    <dbReference type="NCBI Taxonomy" id="8508"/>
    <lineage>
        <taxon>Eukaryota</taxon>
        <taxon>Metazoa</taxon>
        <taxon>Chordata</taxon>
        <taxon>Craniata</taxon>
        <taxon>Vertebrata</taxon>
        <taxon>Euteleostomi</taxon>
        <taxon>Lepidosauria</taxon>
        <taxon>Sphenodontia</taxon>
        <taxon>Sphenodontidae</taxon>
        <taxon>Sphenodon</taxon>
    </lineage>
</organism>
<dbReference type="GO" id="GO:0043025">
    <property type="term" value="C:neuronal cell body"/>
    <property type="evidence" value="ECO:0007669"/>
    <property type="project" value="TreeGrafter"/>
</dbReference>
<dbReference type="InterPro" id="IPR032763">
    <property type="entry name" value="RIC3_N"/>
</dbReference>
<evidence type="ECO:0000313" key="4">
    <source>
        <dbReference type="Ensembl" id="ENSSPUP00000009710.1"/>
    </source>
</evidence>
<keyword evidence="2" id="KW-0812">Transmembrane</keyword>
<dbReference type="Pfam" id="PF15361">
    <property type="entry name" value="RIC3"/>
    <property type="match status" value="1"/>
</dbReference>
<name>A0A8D0L599_SPHPU</name>